<proteinExistence type="predicted"/>
<dbReference type="Pfam" id="PF03992">
    <property type="entry name" value="ABM"/>
    <property type="match status" value="1"/>
</dbReference>
<dbReference type="AlphaFoldDB" id="A0A251Y713"/>
<feature type="domain" description="ABM" evidence="1">
    <location>
        <begin position="4"/>
        <end position="93"/>
    </location>
</feature>
<dbReference type="PANTHER" id="PTHR33336:SF3">
    <property type="entry name" value="ABM DOMAIN-CONTAINING PROTEIN"/>
    <property type="match status" value="1"/>
</dbReference>
<gene>
    <name evidence="2" type="ORF">BFL34_02002</name>
</gene>
<dbReference type="EMBL" id="MDJW01000009">
    <property type="protein sequence ID" value="OUE19859.1"/>
    <property type="molecule type" value="Genomic_DNA"/>
</dbReference>
<keyword evidence="2" id="KW-0560">Oxidoreductase</keyword>
<evidence type="ECO:0000313" key="2">
    <source>
        <dbReference type="EMBL" id="OUE19859.1"/>
    </source>
</evidence>
<dbReference type="Proteomes" id="UP000194837">
    <property type="component" value="Unassembled WGS sequence"/>
</dbReference>
<dbReference type="InterPro" id="IPR011008">
    <property type="entry name" value="Dimeric_a/b-barrel"/>
</dbReference>
<evidence type="ECO:0000259" key="1">
    <source>
        <dbReference type="PROSITE" id="PS51725"/>
    </source>
</evidence>
<dbReference type="GO" id="GO:0004497">
    <property type="term" value="F:monooxygenase activity"/>
    <property type="evidence" value="ECO:0007669"/>
    <property type="project" value="UniProtKB-KW"/>
</dbReference>
<organism evidence="2 3">
    <name type="scientific">Clavibacter michiganensis</name>
    <dbReference type="NCBI Taxonomy" id="28447"/>
    <lineage>
        <taxon>Bacteria</taxon>
        <taxon>Bacillati</taxon>
        <taxon>Actinomycetota</taxon>
        <taxon>Actinomycetes</taxon>
        <taxon>Micrococcales</taxon>
        <taxon>Microbacteriaceae</taxon>
        <taxon>Clavibacter</taxon>
    </lineage>
</organism>
<dbReference type="PANTHER" id="PTHR33336">
    <property type="entry name" value="QUINOL MONOOXYGENASE YGIN-RELATED"/>
    <property type="match status" value="1"/>
</dbReference>
<protein>
    <submittedName>
        <fullName evidence="2">Antibiotic biosynthesis monooxygenase</fullName>
    </submittedName>
</protein>
<dbReference type="InterPro" id="IPR050744">
    <property type="entry name" value="AI-2_Isomerase_LsrG"/>
</dbReference>
<keyword evidence="2" id="KW-0503">Monooxygenase</keyword>
<name>A0A251Y713_9MICO</name>
<dbReference type="InterPro" id="IPR007138">
    <property type="entry name" value="ABM_dom"/>
</dbReference>
<dbReference type="SUPFAM" id="SSF54909">
    <property type="entry name" value="Dimeric alpha+beta barrel"/>
    <property type="match status" value="1"/>
</dbReference>
<sequence length="101" mass="11031">MTATVLYAEFTALPGHEEQVARMIADLAERVRAEPGNVVFEPYRRVEDPARFVVHEVYRDEAAFQAHIGASYGAEFNAALGPLIVEDGSQLTFLAPVPASV</sequence>
<comment type="caution">
    <text evidence="2">The sequence shown here is derived from an EMBL/GenBank/DDBJ whole genome shotgun (WGS) entry which is preliminary data.</text>
</comment>
<dbReference type="RefSeq" id="WP_086521732.1">
    <property type="nucleotide sequence ID" value="NZ_MDJW01000009.1"/>
</dbReference>
<dbReference type="PROSITE" id="PS51725">
    <property type="entry name" value="ABM"/>
    <property type="match status" value="1"/>
</dbReference>
<accession>A0A251Y713</accession>
<evidence type="ECO:0000313" key="3">
    <source>
        <dbReference type="Proteomes" id="UP000194837"/>
    </source>
</evidence>
<dbReference type="Gene3D" id="3.30.70.100">
    <property type="match status" value="1"/>
</dbReference>
<reference evidence="2 3" key="1">
    <citation type="submission" date="2016-08" db="EMBL/GenBank/DDBJ databases">
        <title>Genome sequence of Clavibacter michiganensis spp strain CFBP7494.</title>
        <authorList>
            <person name="Thapa S.P."/>
            <person name="Coaker G."/>
            <person name="Jacques M.-A."/>
        </authorList>
    </citation>
    <scope>NUCLEOTIDE SEQUENCE [LARGE SCALE GENOMIC DNA]</scope>
    <source>
        <strain evidence="2">CFBP7494</strain>
    </source>
</reference>